<keyword evidence="3" id="KW-0378">Hydrolase</keyword>
<dbReference type="InterPro" id="IPR002502">
    <property type="entry name" value="Amidase_domain"/>
</dbReference>
<dbReference type="RefSeq" id="WP_138016426.1">
    <property type="nucleotide sequence ID" value="NZ_SULI01000011.1"/>
</dbReference>
<protein>
    <recommendedName>
        <fullName evidence="2">N-acetylmuramoyl-L-alanine amidase</fullName>
        <ecNumber evidence="2">3.5.1.28</ecNumber>
    </recommendedName>
</protein>
<dbReference type="EC" id="3.5.1.28" evidence="2"/>
<dbReference type="Proteomes" id="UP000306575">
    <property type="component" value="Unassembled WGS sequence"/>
</dbReference>
<evidence type="ECO:0000259" key="5">
    <source>
        <dbReference type="SMART" id="SM00644"/>
    </source>
</evidence>
<dbReference type="PANTHER" id="PTHR30417">
    <property type="entry name" value="N-ACETYLMURAMOYL-L-ALANINE AMIDASE AMID"/>
    <property type="match status" value="1"/>
</dbReference>
<dbReference type="EMBL" id="SULI01000011">
    <property type="protein sequence ID" value="TKZ20581.1"/>
    <property type="molecule type" value="Genomic_DNA"/>
</dbReference>
<evidence type="ECO:0000256" key="3">
    <source>
        <dbReference type="ARBA" id="ARBA00022801"/>
    </source>
</evidence>
<sequence length="217" mass="24265">MLYAPCQSYGPRRAVGAPEIIVLHYTAMHSAQAALDRLCDPDIEVSAHYLIAEDGCVWSMVPEDMRAWHAGAGQWRNIQDVNSHSIGIELANCGDHPFSEPQMYALETLMQDVMARWGIAPIDVIGHSDMAPDRKIDPGPRFDWRRLARQGLSIWPDGVLGPEIDVAQFCAALHRFGYPECPFETLLNAMRLRFRPWGRGPLASEDMAIATALARLR</sequence>
<dbReference type="Gene3D" id="3.40.80.10">
    <property type="entry name" value="Peptidoglycan recognition protein-like"/>
    <property type="match status" value="1"/>
</dbReference>
<proteinExistence type="predicted"/>
<dbReference type="GO" id="GO:0009254">
    <property type="term" value="P:peptidoglycan turnover"/>
    <property type="evidence" value="ECO:0007669"/>
    <property type="project" value="TreeGrafter"/>
</dbReference>
<dbReference type="GO" id="GO:0008745">
    <property type="term" value="F:N-acetylmuramoyl-L-alanine amidase activity"/>
    <property type="evidence" value="ECO:0007669"/>
    <property type="project" value="UniProtKB-EC"/>
</dbReference>
<evidence type="ECO:0000313" key="6">
    <source>
        <dbReference type="EMBL" id="TKZ20581.1"/>
    </source>
</evidence>
<evidence type="ECO:0000313" key="7">
    <source>
        <dbReference type="Proteomes" id="UP000306575"/>
    </source>
</evidence>
<name>A0A4V6F1W1_9RHOB</name>
<comment type="caution">
    <text evidence="6">The sequence shown here is derived from an EMBL/GenBank/DDBJ whole genome shotgun (WGS) entry which is preliminary data.</text>
</comment>
<accession>A0A4V6F1W1</accession>
<organism evidence="6 7">
    <name type="scientific">Shimia litoralis</name>
    <dbReference type="NCBI Taxonomy" id="420403"/>
    <lineage>
        <taxon>Bacteria</taxon>
        <taxon>Pseudomonadati</taxon>
        <taxon>Pseudomonadota</taxon>
        <taxon>Alphaproteobacteria</taxon>
        <taxon>Rhodobacterales</taxon>
        <taxon>Roseobacteraceae</taxon>
    </lineage>
</organism>
<gene>
    <name evidence="6" type="ORF">FAP39_10635</name>
</gene>
<dbReference type="GO" id="GO:0071555">
    <property type="term" value="P:cell wall organization"/>
    <property type="evidence" value="ECO:0007669"/>
    <property type="project" value="UniProtKB-KW"/>
</dbReference>
<dbReference type="GO" id="GO:0009253">
    <property type="term" value="P:peptidoglycan catabolic process"/>
    <property type="evidence" value="ECO:0007669"/>
    <property type="project" value="InterPro"/>
</dbReference>
<feature type="domain" description="N-acetylmuramoyl-L-alanine amidase" evidence="5">
    <location>
        <begin position="6"/>
        <end position="139"/>
    </location>
</feature>
<dbReference type="InterPro" id="IPR051206">
    <property type="entry name" value="NAMLAA_amidase_2"/>
</dbReference>
<dbReference type="CDD" id="cd06583">
    <property type="entry name" value="PGRP"/>
    <property type="match status" value="1"/>
</dbReference>
<comment type="catalytic activity">
    <reaction evidence="1">
        <text>Hydrolyzes the link between N-acetylmuramoyl residues and L-amino acid residues in certain cell-wall glycopeptides.</text>
        <dbReference type="EC" id="3.5.1.28"/>
    </reaction>
</comment>
<dbReference type="SUPFAM" id="SSF55846">
    <property type="entry name" value="N-acetylmuramoyl-L-alanine amidase-like"/>
    <property type="match status" value="1"/>
</dbReference>
<keyword evidence="4" id="KW-0961">Cell wall biogenesis/degradation</keyword>
<dbReference type="AlphaFoldDB" id="A0A4V6F1W1"/>
<keyword evidence="7" id="KW-1185">Reference proteome</keyword>
<dbReference type="SMART" id="SM00644">
    <property type="entry name" value="Ami_2"/>
    <property type="match status" value="1"/>
</dbReference>
<evidence type="ECO:0000256" key="1">
    <source>
        <dbReference type="ARBA" id="ARBA00001561"/>
    </source>
</evidence>
<dbReference type="InterPro" id="IPR036505">
    <property type="entry name" value="Amidase/PGRP_sf"/>
</dbReference>
<dbReference type="PANTHER" id="PTHR30417:SF1">
    <property type="entry name" value="N-ACETYLMURAMOYL-L-ALANINE AMIDASE AMID"/>
    <property type="match status" value="1"/>
</dbReference>
<dbReference type="OrthoDB" id="9794842at2"/>
<reference evidence="6 7" key="1">
    <citation type="submission" date="2019-04" db="EMBL/GenBank/DDBJ databases">
        <title>Genome sequence of Pelagicola litoralis CL-ES2.</title>
        <authorList>
            <person name="Cao J."/>
        </authorList>
    </citation>
    <scope>NUCLEOTIDE SEQUENCE [LARGE SCALE GENOMIC DNA]</scope>
    <source>
        <strain evidence="6 7">CL-ES2</strain>
    </source>
</reference>
<evidence type="ECO:0000256" key="2">
    <source>
        <dbReference type="ARBA" id="ARBA00011901"/>
    </source>
</evidence>
<dbReference type="Pfam" id="PF01510">
    <property type="entry name" value="Amidase_2"/>
    <property type="match status" value="1"/>
</dbReference>
<evidence type="ECO:0000256" key="4">
    <source>
        <dbReference type="ARBA" id="ARBA00023316"/>
    </source>
</evidence>